<evidence type="ECO:0000313" key="4">
    <source>
        <dbReference type="Proteomes" id="UP000501076"/>
    </source>
</evidence>
<dbReference type="GO" id="GO:0071973">
    <property type="term" value="P:bacterial-type flagellum-dependent cell motility"/>
    <property type="evidence" value="ECO:0007669"/>
    <property type="project" value="InterPro"/>
</dbReference>
<dbReference type="GO" id="GO:0006935">
    <property type="term" value="P:chemotaxis"/>
    <property type="evidence" value="ECO:0007669"/>
    <property type="project" value="InterPro"/>
</dbReference>
<gene>
    <name evidence="3" type="ORF">FDZ14_31335</name>
</gene>
<dbReference type="EMBL" id="CP045273">
    <property type="protein sequence ID" value="QJX80585.1"/>
    <property type="molecule type" value="Genomic_DNA"/>
</dbReference>
<dbReference type="PRINTS" id="PR00956">
    <property type="entry name" value="FLGMOTORFLIN"/>
</dbReference>
<comment type="similarity">
    <text evidence="1">Belongs to the FliN/MopA/SpaO family.</text>
</comment>
<protein>
    <recommendedName>
        <fullName evidence="2">Flagellar motor switch protein FliN-like C-terminal domain-containing protein</fullName>
    </recommendedName>
</protein>
<name>A0A6M6EAK2_PRIMG</name>
<dbReference type="Pfam" id="PF01052">
    <property type="entry name" value="FliMN_C"/>
    <property type="match status" value="1"/>
</dbReference>
<accession>A0A6M6EAK2</accession>
<dbReference type="GO" id="GO:0003774">
    <property type="term" value="F:cytoskeletal motor activity"/>
    <property type="evidence" value="ECO:0007669"/>
    <property type="project" value="InterPro"/>
</dbReference>
<evidence type="ECO:0000259" key="2">
    <source>
        <dbReference type="Pfam" id="PF01052"/>
    </source>
</evidence>
<feature type="domain" description="Flagellar motor switch protein FliN-like C-terminal" evidence="2">
    <location>
        <begin position="10"/>
        <end position="79"/>
    </location>
</feature>
<reference evidence="3 4" key="1">
    <citation type="submission" date="2019-10" db="EMBL/GenBank/DDBJ databases">
        <title>Complete genome sequences for adaption low water activity.</title>
        <authorList>
            <person name="Zhao L."/>
            <person name="Zhong J."/>
        </authorList>
    </citation>
    <scope>NUCLEOTIDE SEQUENCE [LARGE SCALE GENOMIC DNA]</scope>
    <source>
        <strain evidence="3 4">FDU301</strain>
        <plasmid evidence="4">pfdu301a</plasmid>
    </source>
</reference>
<geneLocation type="plasmid" evidence="4">
    <name>pfdu301a</name>
</geneLocation>
<evidence type="ECO:0000256" key="1">
    <source>
        <dbReference type="ARBA" id="ARBA00009226"/>
    </source>
</evidence>
<proteinExistence type="inferred from homology"/>
<dbReference type="AlphaFoldDB" id="A0A6M6EAK2"/>
<dbReference type="SUPFAM" id="SSF101801">
    <property type="entry name" value="Surface presentation of antigens (SPOA)"/>
    <property type="match status" value="1"/>
</dbReference>
<dbReference type="GO" id="GO:0009425">
    <property type="term" value="C:bacterial-type flagellum basal body"/>
    <property type="evidence" value="ECO:0007669"/>
    <property type="project" value="InterPro"/>
</dbReference>
<dbReference type="Gene3D" id="2.30.330.10">
    <property type="entry name" value="SpoA-like"/>
    <property type="match status" value="1"/>
</dbReference>
<sequence>MNSNQDPVWLKNIALDVVVEAGKTQKTVEEILLWRRGATIKLDDSVVNVLRVYINNQYFAYGDVLRNVDGEMSLRVSKVLMDERGLTNVSQNTNL</sequence>
<dbReference type="InterPro" id="IPR001172">
    <property type="entry name" value="FliN_T3SS_HrcQb"/>
</dbReference>
<keyword evidence="3" id="KW-0614">Plasmid</keyword>
<organism evidence="3 4">
    <name type="scientific">Priestia megaterium</name>
    <name type="common">Bacillus megaterium</name>
    <dbReference type="NCBI Taxonomy" id="1404"/>
    <lineage>
        <taxon>Bacteria</taxon>
        <taxon>Bacillati</taxon>
        <taxon>Bacillota</taxon>
        <taxon>Bacilli</taxon>
        <taxon>Bacillales</taxon>
        <taxon>Bacillaceae</taxon>
        <taxon>Priestia</taxon>
    </lineage>
</organism>
<dbReference type="InterPro" id="IPR036429">
    <property type="entry name" value="SpoA-like_sf"/>
</dbReference>
<dbReference type="Proteomes" id="UP000501076">
    <property type="component" value="Plasmid pFDU301A"/>
</dbReference>
<evidence type="ECO:0000313" key="3">
    <source>
        <dbReference type="EMBL" id="QJX80585.1"/>
    </source>
</evidence>
<dbReference type="InterPro" id="IPR001543">
    <property type="entry name" value="FliN-like_C"/>
</dbReference>
<dbReference type="RefSeq" id="WP_171778580.1">
    <property type="nucleotide sequence ID" value="NZ_CP045273.1"/>
</dbReference>